<feature type="transmembrane region" description="Helical" evidence="1">
    <location>
        <begin position="47"/>
        <end position="66"/>
    </location>
</feature>
<feature type="transmembrane region" description="Helical" evidence="1">
    <location>
        <begin position="15"/>
        <end position="35"/>
    </location>
</feature>
<gene>
    <name evidence="2" type="ORF">ERS852406_01006</name>
</gene>
<evidence type="ECO:0000313" key="2">
    <source>
        <dbReference type="EMBL" id="CUN96160.1"/>
    </source>
</evidence>
<evidence type="ECO:0000256" key="1">
    <source>
        <dbReference type="SAM" id="Phobius"/>
    </source>
</evidence>
<accession>A0A174B8R6</accession>
<organism evidence="2 3">
    <name type="scientific">Fusicatenibacter saccharivorans</name>
    <dbReference type="NCBI Taxonomy" id="1150298"/>
    <lineage>
        <taxon>Bacteria</taxon>
        <taxon>Bacillati</taxon>
        <taxon>Bacillota</taxon>
        <taxon>Clostridia</taxon>
        <taxon>Lachnospirales</taxon>
        <taxon>Lachnospiraceae</taxon>
        <taxon>Fusicatenibacter</taxon>
    </lineage>
</organism>
<keyword evidence="1" id="KW-1133">Transmembrane helix</keyword>
<proteinExistence type="predicted"/>
<keyword evidence="1" id="KW-0472">Membrane</keyword>
<dbReference type="EMBL" id="CYYV01000004">
    <property type="protein sequence ID" value="CUN96160.1"/>
    <property type="molecule type" value="Genomic_DNA"/>
</dbReference>
<dbReference type="InterPro" id="IPR032111">
    <property type="entry name" value="Clostridium_phage_holin"/>
</dbReference>
<sequence>MNYISKRKVINMEQIMNYVKPELIIVAVALYFLGMALKQAQAVKDKYIPLILGGVSIVLCAIWVLATSEVGTGQQAAMAVFTAVTQGILVAGLSNYVNQIIKQTQKTE</sequence>
<evidence type="ECO:0008006" key="4">
    <source>
        <dbReference type="Google" id="ProtNLM"/>
    </source>
</evidence>
<name>A0A174B8R6_9FIRM</name>
<dbReference type="Pfam" id="PF16079">
    <property type="entry name" value="Phage_holin_5_2"/>
    <property type="match status" value="1"/>
</dbReference>
<reference evidence="2 3" key="1">
    <citation type="submission" date="2015-09" db="EMBL/GenBank/DDBJ databases">
        <authorList>
            <consortium name="Pathogen Informatics"/>
        </authorList>
    </citation>
    <scope>NUCLEOTIDE SEQUENCE [LARGE SCALE GENOMIC DNA]</scope>
    <source>
        <strain evidence="2 3">2789STDY5608849</strain>
    </source>
</reference>
<evidence type="ECO:0000313" key="3">
    <source>
        <dbReference type="Proteomes" id="UP000095706"/>
    </source>
</evidence>
<keyword evidence="1" id="KW-0812">Transmembrane</keyword>
<protein>
    <recommendedName>
        <fullName evidence="4">Holin</fullName>
    </recommendedName>
</protein>
<dbReference type="Proteomes" id="UP000095706">
    <property type="component" value="Unassembled WGS sequence"/>
</dbReference>
<dbReference type="AlphaFoldDB" id="A0A174B8R6"/>
<feature type="transmembrane region" description="Helical" evidence="1">
    <location>
        <begin position="78"/>
        <end position="97"/>
    </location>
</feature>